<accession>A0A3B0XDB9</accession>
<proteinExistence type="predicted"/>
<name>A0A3B0XDB9_9ZZZZ</name>
<organism evidence="1">
    <name type="scientific">hydrothermal vent metagenome</name>
    <dbReference type="NCBI Taxonomy" id="652676"/>
    <lineage>
        <taxon>unclassified sequences</taxon>
        <taxon>metagenomes</taxon>
        <taxon>ecological metagenomes</taxon>
    </lineage>
</organism>
<evidence type="ECO:0000313" key="1">
    <source>
        <dbReference type="EMBL" id="VAW61442.1"/>
    </source>
</evidence>
<dbReference type="AlphaFoldDB" id="A0A3B0XDB9"/>
<protein>
    <submittedName>
        <fullName evidence="1">Uncharacterized protein</fullName>
    </submittedName>
</protein>
<sequence>MKSLFYLVTLLVLLFTRPLMADTQQLLQLIDYVGVDYSGAIVNGDVASEAEYAEMLDFTAGITQQVVDLPEHEVKARLSEQ</sequence>
<feature type="non-terminal residue" evidence="1">
    <location>
        <position position="81"/>
    </location>
</feature>
<gene>
    <name evidence="1" type="ORF">MNBD_GAMMA11-975</name>
</gene>
<dbReference type="EMBL" id="UOFG01000147">
    <property type="protein sequence ID" value="VAW61442.1"/>
    <property type="molecule type" value="Genomic_DNA"/>
</dbReference>
<reference evidence="1" key="1">
    <citation type="submission" date="2018-06" db="EMBL/GenBank/DDBJ databases">
        <authorList>
            <person name="Zhirakovskaya E."/>
        </authorList>
    </citation>
    <scope>NUCLEOTIDE SEQUENCE</scope>
</reference>